<gene>
    <name evidence="4" type="ORF">HPB51_019617</name>
</gene>
<sequence>MTEEQPVELRRSRRLAGLPPLSTVMNPAGKISPPSPNTPGQRYGEPCTFSGKAGEEVKEWLKRWCNTPPAAINATGFANSRAPEELQCHTNNYELRDDCMTAWQDLAVNLRPHVVREAPVCFHCGIRGHTARFCSECHRAPLLLYEQSLVLPWRTSTRGNYRRSPDSYYSYDFPLNYHSDSPVSVQRVTPPTSRYCQSPSPGHRHLISPSLLGN</sequence>
<keyword evidence="1" id="KW-0479">Metal-binding</keyword>
<dbReference type="GO" id="GO:0003676">
    <property type="term" value="F:nucleic acid binding"/>
    <property type="evidence" value="ECO:0007669"/>
    <property type="project" value="InterPro"/>
</dbReference>
<evidence type="ECO:0000313" key="5">
    <source>
        <dbReference type="Proteomes" id="UP000821866"/>
    </source>
</evidence>
<reference evidence="4" key="2">
    <citation type="submission" date="2021-09" db="EMBL/GenBank/DDBJ databases">
        <authorList>
            <person name="Jia N."/>
            <person name="Wang J."/>
            <person name="Shi W."/>
            <person name="Du L."/>
            <person name="Sun Y."/>
            <person name="Zhan W."/>
            <person name="Jiang J."/>
            <person name="Wang Q."/>
            <person name="Zhang B."/>
            <person name="Ji P."/>
            <person name="Sakyi L.B."/>
            <person name="Cui X."/>
            <person name="Yuan T."/>
            <person name="Jiang B."/>
            <person name="Yang W."/>
            <person name="Lam T.T.-Y."/>
            <person name="Chang Q."/>
            <person name="Ding S."/>
            <person name="Wang X."/>
            <person name="Zhu J."/>
            <person name="Ruan X."/>
            <person name="Zhao L."/>
            <person name="Wei J."/>
            <person name="Que T."/>
            <person name="Du C."/>
            <person name="Cheng J."/>
            <person name="Dai P."/>
            <person name="Han X."/>
            <person name="Huang E."/>
            <person name="Gao Y."/>
            <person name="Liu J."/>
            <person name="Shao H."/>
            <person name="Ye R."/>
            <person name="Li L."/>
            <person name="Wei W."/>
            <person name="Wang X."/>
            <person name="Wang C."/>
            <person name="Huo Q."/>
            <person name="Li W."/>
            <person name="Guo W."/>
            <person name="Chen H."/>
            <person name="Chen S."/>
            <person name="Zhou L."/>
            <person name="Zhou L."/>
            <person name="Ni X."/>
            <person name="Tian J."/>
            <person name="Zhou Y."/>
            <person name="Sheng Y."/>
            <person name="Liu T."/>
            <person name="Pan Y."/>
            <person name="Xia L."/>
            <person name="Li J."/>
            <person name="Zhao F."/>
            <person name="Cao W."/>
        </authorList>
    </citation>
    <scope>NUCLEOTIDE SEQUENCE</scope>
    <source>
        <strain evidence="4">Rmic-2018</strain>
        <tissue evidence="4">Larvae</tissue>
    </source>
</reference>
<keyword evidence="1" id="KW-0863">Zinc-finger</keyword>
<dbReference type="AlphaFoldDB" id="A0A9J6DIC8"/>
<keyword evidence="1" id="KW-0862">Zinc</keyword>
<dbReference type="Proteomes" id="UP000821866">
    <property type="component" value="Chromosome 7"/>
</dbReference>
<dbReference type="PROSITE" id="PS50158">
    <property type="entry name" value="ZF_CCHC"/>
    <property type="match status" value="1"/>
</dbReference>
<dbReference type="GO" id="GO:0008270">
    <property type="term" value="F:zinc ion binding"/>
    <property type="evidence" value="ECO:0007669"/>
    <property type="project" value="UniProtKB-KW"/>
</dbReference>
<dbReference type="EMBL" id="JABSTU010000009">
    <property type="protein sequence ID" value="KAH8021973.1"/>
    <property type="molecule type" value="Genomic_DNA"/>
</dbReference>
<reference evidence="4" key="1">
    <citation type="journal article" date="2020" name="Cell">
        <title>Large-Scale Comparative Analyses of Tick Genomes Elucidate Their Genetic Diversity and Vector Capacities.</title>
        <authorList>
            <consortium name="Tick Genome and Microbiome Consortium (TIGMIC)"/>
            <person name="Jia N."/>
            <person name="Wang J."/>
            <person name="Shi W."/>
            <person name="Du L."/>
            <person name="Sun Y."/>
            <person name="Zhan W."/>
            <person name="Jiang J.F."/>
            <person name="Wang Q."/>
            <person name="Zhang B."/>
            <person name="Ji P."/>
            <person name="Bell-Sakyi L."/>
            <person name="Cui X.M."/>
            <person name="Yuan T.T."/>
            <person name="Jiang B.G."/>
            <person name="Yang W.F."/>
            <person name="Lam T.T."/>
            <person name="Chang Q.C."/>
            <person name="Ding S.J."/>
            <person name="Wang X.J."/>
            <person name="Zhu J.G."/>
            <person name="Ruan X.D."/>
            <person name="Zhao L."/>
            <person name="Wei J.T."/>
            <person name="Ye R.Z."/>
            <person name="Que T.C."/>
            <person name="Du C.H."/>
            <person name="Zhou Y.H."/>
            <person name="Cheng J.X."/>
            <person name="Dai P.F."/>
            <person name="Guo W.B."/>
            <person name="Han X.H."/>
            <person name="Huang E.J."/>
            <person name="Li L.F."/>
            <person name="Wei W."/>
            <person name="Gao Y.C."/>
            <person name="Liu J.Z."/>
            <person name="Shao H.Z."/>
            <person name="Wang X."/>
            <person name="Wang C.C."/>
            <person name="Yang T.C."/>
            <person name="Huo Q.B."/>
            <person name="Li W."/>
            <person name="Chen H.Y."/>
            <person name="Chen S.E."/>
            <person name="Zhou L.G."/>
            <person name="Ni X.B."/>
            <person name="Tian J.H."/>
            <person name="Sheng Y."/>
            <person name="Liu T."/>
            <person name="Pan Y.S."/>
            <person name="Xia L.Y."/>
            <person name="Li J."/>
            <person name="Zhao F."/>
            <person name="Cao W.C."/>
        </authorList>
    </citation>
    <scope>NUCLEOTIDE SEQUENCE</scope>
    <source>
        <strain evidence="4">Rmic-2018</strain>
    </source>
</reference>
<keyword evidence="5" id="KW-1185">Reference proteome</keyword>
<feature type="region of interest" description="Disordered" evidence="2">
    <location>
        <begin position="1"/>
        <end position="43"/>
    </location>
</feature>
<evidence type="ECO:0000256" key="1">
    <source>
        <dbReference type="PROSITE-ProRule" id="PRU00047"/>
    </source>
</evidence>
<evidence type="ECO:0000256" key="2">
    <source>
        <dbReference type="SAM" id="MobiDB-lite"/>
    </source>
</evidence>
<name>A0A9J6DIC8_RHIMP</name>
<proteinExistence type="predicted"/>
<evidence type="ECO:0000259" key="3">
    <source>
        <dbReference type="PROSITE" id="PS50158"/>
    </source>
</evidence>
<accession>A0A9J6DIC8</accession>
<comment type="caution">
    <text evidence="4">The sequence shown here is derived from an EMBL/GenBank/DDBJ whole genome shotgun (WGS) entry which is preliminary data.</text>
</comment>
<dbReference type="InterPro" id="IPR001878">
    <property type="entry name" value="Znf_CCHC"/>
</dbReference>
<protein>
    <recommendedName>
        <fullName evidence="3">CCHC-type domain-containing protein</fullName>
    </recommendedName>
</protein>
<organism evidence="4 5">
    <name type="scientific">Rhipicephalus microplus</name>
    <name type="common">Cattle tick</name>
    <name type="synonym">Boophilus microplus</name>
    <dbReference type="NCBI Taxonomy" id="6941"/>
    <lineage>
        <taxon>Eukaryota</taxon>
        <taxon>Metazoa</taxon>
        <taxon>Ecdysozoa</taxon>
        <taxon>Arthropoda</taxon>
        <taxon>Chelicerata</taxon>
        <taxon>Arachnida</taxon>
        <taxon>Acari</taxon>
        <taxon>Parasitiformes</taxon>
        <taxon>Ixodida</taxon>
        <taxon>Ixodoidea</taxon>
        <taxon>Ixodidae</taxon>
        <taxon>Rhipicephalinae</taxon>
        <taxon>Rhipicephalus</taxon>
        <taxon>Boophilus</taxon>
    </lineage>
</organism>
<feature type="domain" description="CCHC-type" evidence="3">
    <location>
        <begin position="121"/>
        <end position="136"/>
    </location>
</feature>
<evidence type="ECO:0000313" key="4">
    <source>
        <dbReference type="EMBL" id="KAH8021973.1"/>
    </source>
</evidence>